<dbReference type="PRINTS" id="PR00840">
    <property type="entry name" value="Y06768FAMILY"/>
</dbReference>
<feature type="domain" description="DUF31" evidence="3">
    <location>
        <begin position="389"/>
        <end position="855"/>
    </location>
</feature>
<evidence type="ECO:0000313" key="4">
    <source>
        <dbReference type="EMBL" id="WVN21466.1"/>
    </source>
</evidence>
<name>A0ABZ2AH71_9BACT</name>
<keyword evidence="2" id="KW-0732">Signal</keyword>
<feature type="coiled-coil region" evidence="1">
    <location>
        <begin position="33"/>
        <end position="67"/>
    </location>
</feature>
<accession>A0ABZ2AH71</accession>
<protein>
    <recommendedName>
        <fullName evidence="3">DUF31 domain-containing protein</fullName>
    </recommendedName>
</protein>
<evidence type="ECO:0000256" key="1">
    <source>
        <dbReference type="SAM" id="Coils"/>
    </source>
</evidence>
<dbReference type="InterPro" id="IPR022382">
    <property type="entry name" value="Mycoplasma_peptidase_DUF31"/>
</dbReference>
<dbReference type="InterPro" id="IPR022381">
    <property type="entry name" value="Uncharacterised_MG067"/>
</dbReference>
<dbReference type="RefSeq" id="WP_330463504.1">
    <property type="nucleotide sequence ID" value="NZ_CP143578.1"/>
</dbReference>
<dbReference type="PROSITE" id="PS51257">
    <property type="entry name" value="PROKAR_LIPOPROTEIN"/>
    <property type="match status" value="1"/>
</dbReference>
<dbReference type="Proteomes" id="UP001431935">
    <property type="component" value="Chromosome"/>
</dbReference>
<keyword evidence="5" id="KW-1185">Reference proteome</keyword>
<sequence length="934" mass="108015">MKQNNKRKLNKSKLLLFTAPIFTAPIFSLISCQNEEAKEKDALQKELANLKTKIEELKTEDSNYKSSNVYNESIKIITDIEAVLKKENITLIELRKFKNQAKNAITSVQEEINKIKRIKEENAPEEKPETNLNYSDEEFDRDFSEITKAFKLEDKFDISFEHFFNGNRKEDIYPSELQKAPTSIKVSPKDKSLEEKIIFSVETVFLDDDANQSGKAKINIVFKNKATLKRLNHLFKIDGFKTSFDNLDRNGDKPNNKFSENIKNSEINKYISFDQNQRFKYDNDKYVDGIKSYLALSAGIPDWKNFRENIKATDDQIRKHDEKASQVGQDSFINSAYKGFTIPSFKENGDVAGLEILESAEFGKKESWVDTLGKNEPYKATGLARTIVNEHYLEIAKQTFSIGFTYLNDFKDDIAKLQNSINHWENPNNAGEYRNSIDKKIKELEEAKAEVEEDWNKRIEENEYEHLAESLQSEKEKALKRYDDAIADYRKRTIEKEIELLKEKIKEFEKRAGQKRERLSENGTAWIMDFEINENGYPTKWYLGTNSHVARAMINNLTSFSLTKIDNNLSVGSKLRVSELDNNITRFSFENPGAIKKVFDGIDYLKTSPKDFLTERQKANYQDLEEFVDFAVLEIDFTKIDKFFATSNDQSTTNNYPQSNQEKFAEKLAKEITNDYANQQSKHIKFKKNSYLNNYDSINYPLKGELPSNLDQLYALGWPSSKADYFLEIPNKETNEDQIARKSTSFSLWTNSEYEYFNAKITDGENGPSSYPKDKLDRGNFLSYQIGYRSFKDKPGVLDTFISIPKLGQDFYYVDGKRYVNMALAYMPRRWAPIGGSSGSSIRNQNNELVSVYYATNTSAIAGLSAAFRSEGFDYKGLYGKYNLPQYDLIYGCGREQKNSYREALKKLYESTNIKTNLFKNGLDEIPNEFKFNN</sequence>
<dbReference type="Pfam" id="PF01732">
    <property type="entry name" value="Mycop_pep_DUF31"/>
    <property type="match status" value="1"/>
</dbReference>
<dbReference type="NCBIfam" id="NF045842">
    <property type="entry name" value="MIP_near_MIB"/>
    <property type="match status" value="1"/>
</dbReference>
<evidence type="ECO:0000259" key="3">
    <source>
        <dbReference type="Pfam" id="PF01732"/>
    </source>
</evidence>
<feature type="chain" id="PRO_5046017199" description="DUF31 domain-containing protein" evidence="2">
    <location>
        <begin position="24"/>
        <end position="934"/>
    </location>
</feature>
<organism evidence="4 5">
    <name type="scientific">Metamycoplasma gateae</name>
    <dbReference type="NCBI Taxonomy" id="35769"/>
    <lineage>
        <taxon>Bacteria</taxon>
        <taxon>Bacillati</taxon>
        <taxon>Mycoplasmatota</taxon>
        <taxon>Mycoplasmoidales</taxon>
        <taxon>Metamycoplasmataceae</taxon>
        <taxon>Metamycoplasma</taxon>
    </lineage>
</organism>
<dbReference type="NCBIfam" id="NF045841">
    <property type="entry name" value="Ig_SerProt_MIP"/>
    <property type="match status" value="1"/>
</dbReference>
<keyword evidence="1" id="KW-0175">Coiled coil</keyword>
<gene>
    <name evidence="4" type="ORF">V2E26_00480</name>
</gene>
<evidence type="ECO:0000256" key="2">
    <source>
        <dbReference type="SAM" id="SignalP"/>
    </source>
</evidence>
<proteinExistence type="predicted"/>
<feature type="coiled-coil region" evidence="1">
    <location>
        <begin position="430"/>
        <end position="518"/>
    </location>
</feature>
<feature type="signal peptide" evidence="2">
    <location>
        <begin position="1"/>
        <end position="23"/>
    </location>
</feature>
<reference evidence="4" key="1">
    <citation type="submission" date="2024-01" db="EMBL/GenBank/DDBJ databases">
        <title>Complete genome sequence of Mycoplasma gateae strain 3700.</title>
        <authorList>
            <person name="Spergser J."/>
        </authorList>
    </citation>
    <scope>NUCLEOTIDE SEQUENCE [LARGE SCALE GENOMIC DNA]</scope>
    <source>
        <strain evidence="4">3700</strain>
    </source>
</reference>
<evidence type="ECO:0000313" key="5">
    <source>
        <dbReference type="Proteomes" id="UP001431935"/>
    </source>
</evidence>
<dbReference type="EMBL" id="CP143578">
    <property type="protein sequence ID" value="WVN21466.1"/>
    <property type="molecule type" value="Genomic_DNA"/>
</dbReference>
<dbReference type="Gene3D" id="3.10.450.270">
    <property type="match status" value="1"/>
</dbReference>